<protein>
    <submittedName>
        <fullName evidence="11">Lantibiotic ABC transporter permease</fullName>
    </submittedName>
</protein>
<keyword evidence="2" id="KW-0813">Transport</keyword>
<keyword evidence="7" id="KW-0067">ATP-binding</keyword>
<dbReference type="PANTHER" id="PTHR43790">
    <property type="entry name" value="CARBOHYDRATE TRANSPORT ATP-BINDING PROTEIN MG119-RELATED"/>
    <property type="match status" value="1"/>
</dbReference>
<evidence type="ECO:0000256" key="1">
    <source>
        <dbReference type="ARBA" id="ARBA00004202"/>
    </source>
</evidence>
<dbReference type="FunFam" id="3.40.50.300:FF:000127">
    <property type="entry name" value="Ribose import ATP-binding protein RbsA"/>
    <property type="match status" value="1"/>
</dbReference>
<dbReference type="AlphaFoldDB" id="A0A2S1LAA8"/>
<evidence type="ECO:0000256" key="2">
    <source>
        <dbReference type="ARBA" id="ARBA00022448"/>
    </source>
</evidence>
<evidence type="ECO:0000256" key="7">
    <source>
        <dbReference type="ARBA" id="ARBA00022840"/>
    </source>
</evidence>
<dbReference type="Proteomes" id="UP000244527">
    <property type="component" value="Chromosome"/>
</dbReference>
<organism evidence="11 12">
    <name type="scientific">Flavobacterium faecale</name>
    <dbReference type="NCBI Taxonomy" id="1355330"/>
    <lineage>
        <taxon>Bacteria</taxon>
        <taxon>Pseudomonadati</taxon>
        <taxon>Bacteroidota</taxon>
        <taxon>Flavobacteriia</taxon>
        <taxon>Flavobacteriales</taxon>
        <taxon>Flavobacteriaceae</taxon>
        <taxon>Flavobacterium</taxon>
    </lineage>
</organism>
<proteinExistence type="predicted"/>
<dbReference type="SUPFAM" id="SSF52540">
    <property type="entry name" value="P-loop containing nucleoside triphosphate hydrolases"/>
    <property type="match status" value="2"/>
</dbReference>
<gene>
    <name evidence="11" type="ORF">FFWV33_03230</name>
</gene>
<dbReference type="PANTHER" id="PTHR43790:SF9">
    <property type="entry name" value="GALACTOFURANOSE TRANSPORTER ATP-BINDING PROTEIN YTFR"/>
    <property type="match status" value="1"/>
</dbReference>
<keyword evidence="12" id="KW-1185">Reference proteome</keyword>
<evidence type="ECO:0000256" key="9">
    <source>
        <dbReference type="ARBA" id="ARBA00023136"/>
    </source>
</evidence>
<dbReference type="EMBL" id="CP020918">
    <property type="protein sequence ID" value="AWG20618.1"/>
    <property type="molecule type" value="Genomic_DNA"/>
</dbReference>
<keyword evidence="9" id="KW-0472">Membrane</keyword>
<dbReference type="SMART" id="SM00382">
    <property type="entry name" value="AAA"/>
    <property type="match status" value="2"/>
</dbReference>
<dbReference type="KEGG" id="ffa:FFWV33_03230"/>
<evidence type="ECO:0000313" key="11">
    <source>
        <dbReference type="EMBL" id="AWG20618.1"/>
    </source>
</evidence>
<dbReference type="InterPro" id="IPR003593">
    <property type="entry name" value="AAA+_ATPase"/>
</dbReference>
<dbReference type="PROSITE" id="PS50893">
    <property type="entry name" value="ABC_TRANSPORTER_2"/>
    <property type="match status" value="2"/>
</dbReference>
<dbReference type="GO" id="GO:0005886">
    <property type="term" value="C:plasma membrane"/>
    <property type="evidence" value="ECO:0007669"/>
    <property type="project" value="UniProtKB-SubCell"/>
</dbReference>
<dbReference type="InterPro" id="IPR003439">
    <property type="entry name" value="ABC_transporter-like_ATP-bd"/>
</dbReference>
<evidence type="ECO:0000256" key="8">
    <source>
        <dbReference type="ARBA" id="ARBA00022967"/>
    </source>
</evidence>
<dbReference type="CDD" id="cd03216">
    <property type="entry name" value="ABC_Carb_Monos_I"/>
    <property type="match status" value="1"/>
</dbReference>
<dbReference type="CDD" id="cd03215">
    <property type="entry name" value="ABC_Carb_Monos_II"/>
    <property type="match status" value="1"/>
</dbReference>
<dbReference type="InterPro" id="IPR017871">
    <property type="entry name" value="ABC_transporter-like_CS"/>
</dbReference>
<feature type="domain" description="ABC transporter" evidence="10">
    <location>
        <begin position="257"/>
        <end position="502"/>
    </location>
</feature>
<dbReference type="InterPro" id="IPR050107">
    <property type="entry name" value="ABC_carbohydrate_import_ATPase"/>
</dbReference>
<evidence type="ECO:0000256" key="4">
    <source>
        <dbReference type="ARBA" id="ARBA00022597"/>
    </source>
</evidence>
<keyword evidence="3" id="KW-1003">Cell membrane</keyword>
<keyword evidence="8" id="KW-1278">Translocase</keyword>
<keyword evidence="6" id="KW-0547">Nucleotide-binding</keyword>
<evidence type="ECO:0000256" key="5">
    <source>
        <dbReference type="ARBA" id="ARBA00022737"/>
    </source>
</evidence>
<evidence type="ECO:0000256" key="3">
    <source>
        <dbReference type="ARBA" id="ARBA00022475"/>
    </source>
</evidence>
<dbReference type="GO" id="GO:0005524">
    <property type="term" value="F:ATP binding"/>
    <property type="evidence" value="ECO:0007669"/>
    <property type="project" value="UniProtKB-KW"/>
</dbReference>
<evidence type="ECO:0000313" key="12">
    <source>
        <dbReference type="Proteomes" id="UP000244527"/>
    </source>
</evidence>
<dbReference type="PROSITE" id="PS00211">
    <property type="entry name" value="ABC_TRANSPORTER_1"/>
    <property type="match status" value="1"/>
</dbReference>
<sequence>MENRNSDYRVEMTGITKSFGVVSVLQGVNLKVKQGEIHALLGENGAGKSTLVKILSGVHQRDGGTILLNGKEINPKDTHEGQVLGISVVYQELSLVNDLSVAENIYLHKLGASKFWMNWKEITKDAQELIDSLGFVIDASAKVRDLSIVQKQVVEIAKALSEDTKVLILDEPTTVFDPNDAQKLFTNLLRLKSEGMSIIYISHHLDEIFKIADTITVLKDGVDTGSMATKDINKDNVIKLMIGRELDELYPTRDPRTEQPPVFEVKNLYGSDGFVKDVSFAVHPGEVVGIAGLGGSGRTEMAKLIFGADKKKSGTLILNGKVIKTDSPFDAVKHEIGFVSEDRKEEGVFLPLSIRSNISITSFKPISSKLGFINNQKEQENVRGLIDKLNIKTPSSEVDVKNLSGGNQQKVALAKWLSIDSKLIIIDEPTRGVDVGAKIEIYNLINEVAKKGVGVIVISSDMPEIMGIADRILVMHKGSIFGELPKEKFTEENILRYSIGEELKE</sequence>
<dbReference type="Pfam" id="PF00005">
    <property type="entry name" value="ABC_tran"/>
    <property type="match status" value="2"/>
</dbReference>
<accession>A0A2S1LAA8</accession>
<name>A0A2S1LAA8_9FLAO</name>
<evidence type="ECO:0000259" key="10">
    <source>
        <dbReference type="PROSITE" id="PS50893"/>
    </source>
</evidence>
<dbReference type="Gene3D" id="3.40.50.300">
    <property type="entry name" value="P-loop containing nucleotide triphosphate hydrolases"/>
    <property type="match status" value="2"/>
</dbReference>
<keyword evidence="4" id="KW-0762">Sugar transport</keyword>
<comment type="subcellular location">
    <subcellularLocation>
        <location evidence="1">Cell membrane</location>
        <topology evidence="1">Peripheral membrane protein</topology>
    </subcellularLocation>
</comment>
<evidence type="ECO:0000256" key="6">
    <source>
        <dbReference type="ARBA" id="ARBA00022741"/>
    </source>
</evidence>
<dbReference type="InterPro" id="IPR027417">
    <property type="entry name" value="P-loop_NTPase"/>
</dbReference>
<dbReference type="OrthoDB" id="1115710at2"/>
<dbReference type="GO" id="GO:0016887">
    <property type="term" value="F:ATP hydrolysis activity"/>
    <property type="evidence" value="ECO:0007669"/>
    <property type="project" value="InterPro"/>
</dbReference>
<keyword evidence="5" id="KW-0677">Repeat</keyword>
<dbReference type="RefSeq" id="WP_108739577.1">
    <property type="nucleotide sequence ID" value="NZ_CP020918.1"/>
</dbReference>
<feature type="domain" description="ABC transporter" evidence="10">
    <location>
        <begin position="10"/>
        <end position="245"/>
    </location>
</feature>
<reference evidence="11 12" key="1">
    <citation type="submission" date="2017-04" db="EMBL/GenBank/DDBJ databases">
        <title>Compelte genome sequence of WV33.</title>
        <authorList>
            <person name="Lee P.C."/>
        </authorList>
    </citation>
    <scope>NUCLEOTIDE SEQUENCE [LARGE SCALE GENOMIC DNA]</scope>
    <source>
        <strain evidence="11 12">WV33</strain>
    </source>
</reference>